<dbReference type="Proteomes" id="UP001219630">
    <property type="component" value="Chromosome"/>
</dbReference>
<evidence type="ECO:0000259" key="3">
    <source>
        <dbReference type="PROSITE" id="PS51186"/>
    </source>
</evidence>
<accession>A0ABY8GB09</accession>
<dbReference type="RefSeq" id="WP_125258338.1">
    <property type="nucleotide sequence ID" value="NZ_CP114280.1"/>
</dbReference>
<keyword evidence="5" id="KW-1185">Reference proteome</keyword>
<dbReference type="SUPFAM" id="SSF55729">
    <property type="entry name" value="Acyl-CoA N-acyltransferases (Nat)"/>
    <property type="match status" value="1"/>
</dbReference>
<dbReference type="InterPro" id="IPR000182">
    <property type="entry name" value="GNAT_dom"/>
</dbReference>
<sequence length="162" mass="18071">MSPHHSPLFSIQPEAVDQPEVLALLAQLDAYQSTLYPAECCHFTDLRTVATDKLIFLVIRHANGHAVGCGAIVLRKPGEGEMKRIYLSPECRGSGAADQLLRQLEKRAHHAGCWVIRLETGIHQPQAIRLYMRHGYQIRGPFPPYGDDPLSVYMEKTLAKSA</sequence>
<gene>
    <name evidence="4" type="ORF">O1Q98_08010</name>
</gene>
<dbReference type="PANTHER" id="PTHR43877">
    <property type="entry name" value="AMINOALKYLPHOSPHONATE N-ACETYLTRANSFERASE-RELATED-RELATED"/>
    <property type="match status" value="1"/>
</dbReference>
<dbReference type="EMBL" id="CP114280">
    <property type="protein sequence ID" value="WFN57147.1"/>
    <property type="molecule type" value="Genomic_DNA"/>
</dbReference>
<dbReference type="PROSITE" id="PS51186">
    <property type="entry name" value="GNAT"/>
    <property type="match status" value="1"/>
</dbReference>
<reference evidence="4 5" key="1">
    <citation type="submission" date="2022-12" db="EMBL/GenBank/DDBJ databases">
        <title>Complete genome sequencing of Dickeya lacustris type strain LMG30899.</title>
        <authorList>
            <person name="Dobhal S."/>
            <person name="Arizala D."/>
            <person name="Arif M."/>
        </authorList>
    </citation>
    <scope>NUCLEOTIDE SEQUENCE [LARGE SCALE GENOMIC DNA]</scope>
    <source>
        <strain evidence="4 5">LMG30899</strain>
    </source>
</reference>
<feature type="domain" description="N-acetyltransferase" evidence="3">
    <location>
        <begin position="6"/>
        <end position="159"/>
    </location>
</feature>
<keyword evidence="2" id="KW-0012">Acyltransferase</keyword>
<dbReference type="Pfam" id="PF00583">
    <property type="entry name" value="Acetyltransf_1"/>
    <property type="match status" value="1"/>
</dbReference>
<evidence type="ECO:0000256" key="1">
    <source>
        <dbReference type="ARBA" id="ARBA00022679"/>
    </source>
</evidence>
<dbReference type="PANTHER" id="PTHR43877:SF2">
    <property type="entry name" value="AMINOALKYLPHOSPHONATE N-ACETYLTRANSFERASE-RELATED"/>
    <property type="match status" value="1"/>
</dbReference>
<evidence type="ECO:0000313" key="5">
    <source>
        <dbReference type="Proteomes" id="UP001219630"/>
    </source>
</evidence>
<dbReference type="InterPro" id="IPR050832">
    <property type="entry name" value="Bact_Acetyltransf"/>
</dbReference>
<protein>
    <submittedName>
        <fullName evidence="4">GNAT family N-acetyltransferase</fullName>
    </submittedName>
</protein>
<evidence type="ECO:0000256" key="2">
    <source>
        <dbReference type="ARBA" id="ARBA00023315"/>
    </source>
</evidence>
<proteinExistence type="predicted"/>
<dbReference type="InterPro" id="IPR016181">
    <property type="entry name" value="Acyl_CoA_acyltransferase"/>
</dbReference>
<evidence type="ECO:0000313" key="4">
    <source>
        <dbReference type="EMBL" id="WFN57147.1"/>
    </source>
</evidence>
<name>A0ABY8GB09_9GAMM</name>
<keyword evidence="1" id="KW-0808">Transferase</keyword>
<dbReference type="CDD" id="cd04301">
    <property type="entry name" value="NAT_SF"/>
    <property type="match status" value="1"/>
</dbReference>
<organism evidence="4 5">
    <name type="scientific">Dickeya lacustris</name>
    <dbReference type="NCBI Taxonomy" id="2259638"/>
    <lineage>
        <taxon>Bacteria</taxon>
        <taxon>Pseudomonadati</taxon>
        <taxon>Pseudomonadota</taxon>
        <taxon>Gammaproteobacteria</taxon>
        <taxon>Enterobacterales</taxon>
        <taxon>Pectobacteriaceae</taxon>
        <taxon>Dickeya</taxon>
    </lineage>
</organism>
<dbReference type="Gene3D" id="3.40.630.30">
    <property type="match status" value="1"/>
</dbReference>